<accession>A0A075GL28</accession>
<name>A0A075GL28_9ARCH</name>
<feature type="domain" description="ABM" evidence="1">
    <location>
        <begin position="2"/>
        <end position="88"/>
    </location>
</feature>
<dbReference type="InterPro" id="IPR011008">
    <property type="entry name" value="Dimeric_a/b-barrel"/>
</dbReference>
<reference evidence="2" key="1">
    <citation type="journal article" date="2014" name="Genome Biol. Evol.">
        <title>Pangenome evidence for extensive interdomain horizontal transfer affecting lineage core and shell genes in uncultured planktonic thaumarchaeota and euryarchaeota.</title>
        <authorList>
            <person name="Deschamps P."/>
            <person name="Zivanovic Y."/>
            <person name="Moreira D."/>
            <person name="Rodriguez-Valera F."/>
            <person name="Lopez-Garcia P."/>
        </authorList>
    </citation>
    <scope>NUCLEOTIDE SEQUENCE</scope>
</reference>
<proteinExistence type="predicted"/>
<dbReference type="AlphaFoldDB" id="A0A075GL28"/>
<protein>
    <submittedName>
        <fullName evidence="2">Antibiotic biosynthesis monooxygenase</fullName>
    </submittedName>
</protein>
<dbReference type="SUPFAM" id="SSF54909">
    <property type="entry name" value="Dimeric alpha+beta barrel"/>
    <property type="match status" value="1"/>
</dbReference>
<evidence type="ECO:0000259" key="1">
    <source>
        <dbReference type="PROSITE" id="PS51725"/>
    </source>
</evidence>
<sequence length="94" mass="11173">MFVAIVDVSLKEEKIPEFKTWITETNNVLSKFDGFVSRRLLEGEDGSKRIMVEFENIDLFRKMHQSPEHQNFHNELGTFMEKPPQRQFYHVVAE</sequence>
<dbReference type="InterPro" id="IPR007138">
    <property type="entry name" value="ABM_dom"/>
</dbReference>
<keyword evidence="2" id="KW-0503">Monooxygenase</keyword>
<organism evidence="2">
    <name type="scientific">uncultured marine thaumarchaeote KM3_16_C10</name>
    <dbReference type="NCBI Taxonomy" id="1456042"/>
    <lineage>
        <taxon>Archaea</taxon>
        <taxon>Nitrososphaerota</taxon>
        <taxon>environmental samples</taxon>
    </lineage>
</organism>
<keyword evidence="2" id="KW-0560">Oxidoreductase</keyword>
<dbReference type="GO" id="GO:0004497">
    <property type="term" value="F:monooxygenase activity"/>
    <property type="evidence" value="ECO:0007669"/>
    <property type="project" value="UniProtKB-KW"/>
</dbReference>
<dbReference type="PROSITE" id="PS51725">
    <property type="entry name" value="ABM"/>
    <property type="match status" value="1"/>
</dbReference>
<dbReference type="Gene3D" id="3.30.70.100">
    <property type="match status" value="1"/>
</dbReference>
<dbReference type="Pfam" id="PF03992">
    <property type="entry name" value="ABM"/>
    <property type="match status" value="1"/>
</dbReference>
<dbReference type="EMBL" id="KF900692">
    <property type="protein sequence ID" value="AIF03850.1"/>
    <property type="molecule type" value="Genomic_DNA"/>
</dbReference>
<evidence type="ECO:0000313" key="2">
    <source>
        <dbReference type="EMBL" id="AIF03850.1"/>
    </source>
</evidence>